<evidence type="ECO:0000313" key="2">
    <source>
        <dbReference type="EMBL" id="KAK3243484.1"/>
    </source>
</evidence>
<reference evidence="2 3" key="1">
    <citation type="journal article" date="2015" name="Genome Biol. Evol.">
        <title>Comparative Genomics of a Bacterivorous Green Alga Reveals Evolutionary Causalities and Consequences of Phago-Mixotrophic Mode of Nutrition.</title>
        <authorList>
            <person name="Burns J.A."/>
            <person name="Paasch A."/>
            <person name="Narechania A."/>
            <person name="Kim E."/>
        </authorList>
    </citation>
    <scope>NUCLEOTIDE SEQUENCE [LARGE SCALE GENOMIC DNA]</scope>
    <source>
        <strain evidence="2 3">PLY_AMNH</strain>
    </source>
</reference>
<evidence type="ECO:0000256" key="1">
    <source>
        <dbReference type="SAM" id="MobiDB-lite"/>
    </source>
</evidence>
<evidence type="ECO:0000313" key="3">
    <source>
        <dbReference type="Proteomes" id="UP001190700"/>
    </source>
</evidence>
<sequence>MPRALCEPLSASTPAACISSKTSPASAALPSSIKLLISALYTTTHLSKLNILNMSAICISEHGCDAVSTTEPDRLRRSPPSAGYDVAGSRLRRDPYGYDPGRSPPSAGYDVAGSRLRRDPHGYGPGRSPPSAGYDVAGSCLSPDPLDTSIFRSLMRCYFINKVNVKRKSRGKGEEVECHHRLPAGLSPERTICSGCQTNAEKREGVFSRTVEA</sequence>
<keyword evidence="3" id="KW-1185">Reference proteome</keyword>
<feature type="region of interest" description="Disordered" evidence="1">
    <location>
        <begin position="69"/>
        <end position="130"/>
    </location>
</feature>
<protein>
    <submittedName>
        <fullName evidence="2">Uncharacterized protein</fullName>
    </submittedName>
</protein>
<dbReference type="AlphaFoldDB" id="A0AAE0BWW0"/>
<dbReference type="Proteomes" id="UP001190700">
    <property type="component" value="Unassembled WGS sequence"/>
</dbReference>
<organism evidence="2 3">
    <name type="scientific">Cymbomonas tetramitiformis</name>
    <dbReference type="NCBI Taxonomy" id="36881"/>
    <lineage>
        <taxon>Eukaryota</taxon>
        <taxon>Viridiplantae</taxon>
        <taxon>Chlorophyta</taxon>
        <taxon>Pyramimonadophyceae</taxon>
        <taxon>Pyramimonadales</taxon>
        <taxon>Pyramimonadaceae</taxon>
        <taxon>Cymbomonas</taxon>
    </lineage>
</organism>
<dbReference type="EMBL" id="LGRX02032831">
    <property type="protein sequence ID" value="KAK3243484.1"/>
    <property type="molecule type" value="Genomic_DNA"/>
</dbReference>
<comment type="caution">
    <text evidence="2">The sequence shown here is derived from an EMBL/GenBank/DDBJ whole genome shotgun (WGS) entry which is preliminary data.</text>
</comment>
<proteinExistence type="predicted"/>
<gene>
    <name evidence="2" type="ORF">CYMTET_46863</name>
</gene>
<accession>A0AAE0BWW0</accession>
<name>A0AAE0BWW0_9CHLO</name>